<name>A0A3E2VD33_CLOIN</name>
<comment type="caution">
    <text evidence="1">The sequence shown here is derived from an EMBL/GenBank/DDBJ whole genome shotgun (WGS) entry which is preliminary data.</text>
</comment>
<dbReference type="Proteomes" id="UP000260025">
    <property type="component" value="Unassembled WGS sequence"/>
</dbReference>
<dbReference type="EMBL" id="QVEV01000076">
    <property type="protein sequence ID" value="RGC08451.1"/>
    <property type="molecule type" value="Genomic_DNA"/>
</dbReference>
<accession>A0A3E2VD33</accession>
<dbReference type="AlphaFoldDB" id="A0A3E2VD33"/>
<protein>
    <submittedName>
        <fullName evidence="1">Uncharacterized protein</fullName>
    </submittedName>
</protein>
<sequence>MIFANETYPGCDYDNIEVKILQDLLEKVEMIRNDADKTLRKIIQIAETINEYYLILSIF</sequence>
<evidence type="ECO:0000313" key="1">
    <source>
        <dbReference type="EMBL" id="RGC08451.1"/>
    </source>
</evidence>
<proteinExistence type="predicted"/>
<reference evidence="1 2" key="1">
    <citation type="submission" date="2018-08" db="EMBL/GenBank/DDBJ databases">
        <title>A genome reference for cultivated species of the human gut microbiota.</title>
        <authorList>
            <person name="Zou Y."/>
            <person name="Xue W."/>
            <person name="Luo G."/>
        </authorList>
    </citation>
    <scope>NUCLEOTIDE SEQUENCE [LARGE SCALE GENOMIC DNA]</scope>
    <source>
        <strain evidence="1 2">OF01-2LB</strain>
    </source>
</reference>
<organism evidence="1 2">
    <name type="scientific">Clostridium innocuum</name>
    <dbReference type="NCBI Taxonomy" id="1522"/>
    <lineage>
        <taxon>Bacteria</taxon>
        <taxon>Bacillati</taxon>
        <taxon>Bacillota</taxon>
        <taxon>Clostridia</taxon>
        <taxon>Eubacteriales</taxon>
        <taxon>Clostridiaceae</taxon>
        <taxon>Clostridium</taxon>
    </lineage>
</organism>
<gene>
    <name evidence="1" type="ORF">DXA38_22015</name>
</gene>
<evidence type="ECO:0000313" key="2">
    <source>
        <dbReference type="Proteomes" id="UP000260025"/>
    </source>
</evidence>